<dbReference type="InterPro" id="IPR004323">
    <property type="entry name" value="Ion_tolerance_CutA"/>
</dbReference>
<dbReference type="InterPro" id="IPR011322">
    <property type="entry name" value="N-reg_PII-like_a/b"/>
</dbReference>
<comment type="caution">
    <text evidence="2">The sequence shown here is derived from an EMBL/GenBank/DDBJ whole genome shotgun (WGS) entry which is preliminary data.</text>
</comment>
<dbReference type="InterPro" id="IPR015867">
    <property type="entry name" value="N-reg_PII/ATP_PRibTrfase_C"/>
</dbReference>
<organism evidence="2 3">
    <name type="scientific">Hyphomicrobium sulfonivorans</name>
    <dbReference type="NCBI Taxonomy" id="121290"/>
    <lineage>
        <taxon>Bacteria</taxon>
        <taxon>Pseudomonadati</taxon>
        <taxon>Pseudomonadota</taxon>
        <taxon>Alphaproteobacteria</taxon>
        <taxon>Hyphomicrobiales</taxon>
        <taxon>Hyphomicrobiaceae</taxon>
        <taxon>Hyphomicrobium</taxon>
    </lineage>
</organism>
<dbReference type="Pfam" id="PF03091">
    <property type="entry name" value="CutA1"/>
    <property type="match status" value="1"/>
</dbReference>
<proteinExistence type="inferred from homology"/>
<reference evidence="2 3" key="1">
    <citation type="submission" date="2015-10" db="EMBL/GenBank/DDBJ databases">
        <title>Transcriptomic analysis of a linuron degrading triple-species bacterial consortium.</title>
        <authorList>
            <person name="Albers P."/>
        </authorList>
    </citation>
    <scope>NUCLEOTIDE SEQUENCE [LARGE SCALE GENOMIC DNA]</scope>
    <source>
        <strain evidence="2 3">WDL6</strain>
    </source>
</reference>
<dbReference type="SUPFAM" id="SSF54913">
    <property type="entry name" value="GlnB-like"/>
    <property type="match status" value="1"/>
</dbReference>
<name>A0A109BAC4_HYPSL</name>
<comment type="similarity">
    <text evidence="1">Belongs to the CutA family.</text>
</comment>
<dbReference type="PANTHER" id="PTHR23419:SF8">
    <property type="entry name" value="FI09726P"/>
    <property type="match status" value="1"/>
</dbReference>
<dbReference type="GO" id="GO:0005507">
    <property type="term" value="F:copper ion binding"/>
    <property type="evidence" value="ECO:0007669"/>
    <property type="project" value="TreeGrafter"/>
</dbReference>
<dbReference type="PANTHER" id="PTHR23419">
    <property type="entry name" value="DIVALENT CATION TOLERANCE CUTA-RELATED"/>
    <property type="match status" value="1"/>
</dbReference>
<dbReference type="Gene3D" id="3.30.70.120">
    <property type="match status" value="1"/>
</dbReference>
<evidence type="ECO:0000256" key="1">
    <source>
        <dbReference type="ARBA" id="ARBA00010169"/>
    </source>
</evidence>
<protein>
    <submittedName>
        <fullName evidence="2">Periplasmic divalent cation tolerance protein CutA</fullName>
    </submittedName>
</protein>
<keyword evidence="3" id="KW-1185">Reference proteome</keyword>
<dbReference type="Proteomes" id="UP000059074">
    <property type="component" value="Unassembled WGS sequence"/>
</dbReference>
<dbReference type="GO" id="GO:0010038">
    <property type="term" value="P:response to metal ion"/>
    <property type="evidence" value="ECO:0007669"/>
    <property type="project" value="InterPro"/>
</dbReference>
<dbReference type="AlphaFoldDB" id="A0A109BAC4"/>
<accession>A0A109BAC4</accession>
<evidence type="ECO:0000313" key="2">
    <source>
        <dbReference type="EMBL" id="KWT64970.1"/>
    </source>
</evidence>
<dbReference type="PATRIC" id="fig|121290.4.peg.2126"/>
<gene>
    <name evidence="2" type="ORF">APY04_3058</name>
</gene>
<dbReference type="EMBL" id="LMTR01000083">
    <property type="protein sequence ID" value="KWT64970.1"/>
    <property type="molecule type" value="Genomic_DNA"/>
</dbReference>
<evidence type="ECO:0000313" key="3">
    <source>
        <dbReference type="Proteomes" id="UP000059074"/>
    </source>
</evidence>
<sequence>MGRLAQVQQNDKPVLVYSTFPSAEVAEQVARELIERRLVACVNILPGMTSIYRWDGAINRDSEVVAIIKTRSQLAAKVMQEVAARHPYDNPALLVIEVADGGADYLKWLMTETARPD</sequence>